<name>A0A1G2NFR4_9BACT</name>
<evidence type="ECO:0008006" key="3">
    <source>
        <dbReference type="Google" id="ProtNLM"/>
    </source>
</evidence>
<gene>
    <name evidence="1" type="ORF">A2938_00160</name>
</gene>
<evidence type="ECO:0000313" key="1">
    <source>
        <dbReference type="EMBL" id="OHA34221.1"/>
    </source>
</evidence>
<dbReference type="Proteomes" id="UP000177797">
    <property type="component" value="Unassembled WGS sequence"/>
</dbReference>
<protein>
    <recommendedName>
        <fullName evidence="3">Glycosyl transferase family 28 C-terminal domain-containing protein</fullName>
    </recommendedName>
</protein>
<dbReference type="SUPFAM" id="SSF53756">
    <property type="entry name" value="UDP-Glycosyltransferase/glycogen phosphorylase"/>
    <property type="match status" value="1"/>
</dbReference>
<accession>A0A1G2NFR4</accession>
<evidence type="ECO:0000313" key="2">
    <source>
        <dbReference type="Proteomes" id="UP000177797"/>
    </source>
</evidence>
<organism evidence="1 2">
    <name type="scientific">Candidatus Taylorbacteria bacterium RIFCSPLOWO2_01_FULL_48_100</name>
    <dbReference type="NCBI Taxonomy" id="1802322"/>
    <lineage>
        <taxon>Bacteria</taxon>
        <taxon>Candidatus Tayloriibacteriota</taxon>
    </lineage>
</organism>
<dbReference type="AlphaFoldDB" id="A0A1G2NFR4"/>
<sequence>MENKTILFFVRSAKYLKAMQSLVEELVLRGFYITAVYDPGEGDVSSLEILERFRRELSGFSYEVGLRRKGWLKRITRMLRGLASYRTFLVFEGRDSFYTKHWFKFLPIGAQRVLNAVPFLFRILALPITQKIFNLCERVIQVDKGISDHIRRIKPAAIVVAYRGQPPGSADTDYLKAAKKLSIMTIIPVASWDALTTKGKMHILPDLLFVWNEKQKKNAMQYHRVQPETIKSVGAFQFDNWFNRQLPNAHARTAVFYIASGALSGDSFAVPEELRRAMDTDPILKDCPLIVRPPLYNARAFQTSEKNIILMPYSYEGIRGNELIDLFLHAISLSFVAVGVHTTGLIDAMMKGLPVIIYAPPAFRAAQDVPHFRELLENNAAERAENAQEFVRIAADIAKGNDRKRAARERFIQALRPRAPYKSAAAATADHIERALQKRYHNRYA</sequence>
<dbReference type="EMBL" id="MHSA01000014">
    <property type="protein sequence ID" value="OHA34221.1"/>
    <property type="molecule type" value="Genomic_DNA"/>
</dbReference>
<reference evidence="1 2" key="1">
    <citation type="journal article" date="2016" name="Nat. Commun.">
        <title>Thousands of microbial genomes shed light on interconnected biogeochemical processes in an aquifer system.</title>
        <authorList>
            <person name="Anantharaman K."/>
            <person name="Brown C.T."/>
            <person name="Hug L.A."/>
            <person name="Sharon I."/>
            <person name="Castelle C.J."/>
            <person name="Probst A.J."/>
            <person name="Thomas B.C."/>
            <person name="Singh A."/>
            <person name="Wilkins M.J."/>
            <person name="Karaoz U."/>
            <person name="Brodie E.L."/>
            <person name="Williams K.H."/>
            <person name="Hubbard S.S."/>
            <person name="Banfield J.F."/>
        </authorList>
    </citation>
    <scope>NUCLEOTIDE SEQUENCE [LARGE SCALE GENOMIC DNA]</scope>
</reference>
<proteinExistence type="predicted"/>
<comment type="caution">
    <text evidence="1">The sequence shown here is derived from an EMBL/GenBank/DDBJ whole genome shotgun (WGS) entry which is preliminary data.</text>
</comment>